<dbReference type="OrthoDB" id="9766267at2"/>
<evidence type="ECO:0000256" key="1">
    <source>
        <dbReference type="ARBA" id="ARBA00004141"/>
    </source>
</evidence>
<evidence type="ECO:0000256" key="5">
    <source>
        <dbReference type="ARBA" id="ARBA00023136"/>
    </source>
</evidence>
<evidence type="ECO:0000313" key="8">
    <source>
        <dbReference type="EMBL" id="CCO22648.1"/>
    </source>
</evidence>
<reference evidence="8 9" key="1">
    <citation type="submission" date="2012-10" db="EMBL/GenBank/DDBJ databases">
        <authorList>
            <person name="Genoscope - CEA"/>
        </authorList>
    </citation>
    <scope>NUCLEOTIDE SEQUENCE [LARGE SCALE GENOMIC DNA]</scope>
    <source>
        <strain evidence="9">AM13 / DSM 14728</strain>
    </source>
</reference>
<evidence type="ECO:0000259" key="7">
    <source>
        <dbReference type="Pfam" id="PF03600"/>
    </source>
</evidence>
<evidence type="ECO:0000256" key="3">
    <source>
        <dbReference type="ARBA" id="ARBA00022692"/>
    </source>
</evidence>
<feature type="transmembrane region" description="Helical" evidence="6">
    <location>
        <begin position="247"/>
        <end position="267"/>
    </location>
</feature>
<feature type="domain" description="Citrate transporter-like" evidence="7">
    <location>
        <begin position="11"/>
        <end position="333"/>
    </location>
</feature>
<evidence type="ECO:0000256" key="2">
    <source>
        <dbReference type="ARBA" id="ARBA00022448"/>
    </source>
</evidence>
<dbReference type="PATRIC" id="fig|1121451.3.peg.624"/>
<dbReference type="InterPro" id="IPR004680">
    <property type="entry name" value="Cit_transptr-like_dom"/>
</dbReference>
<keyword evidence="3 6" id="KW-0812">Transmembrane</keyword>
<feature type="transmembrane region" description="Helical" evidence="6">
    <location>
        <begin position="216"/>
        <end position="235"/>
    </location>
</feature>
<dbReference type="HOGENOM" id="CLU_005170_0_2_7"/>
<feature type="transmembrane region" description="Helical" evidence="6">
    <location>
        <begin position="97"/>
        <end position="118"/>
    </location>
</feature>
<gene>
    <name evidence="8" type="ORF">DESAM_20361</name>
</gene>
<dbReference type="AlphaFoldDB" id="L0R7E3"/>
<proteinExistence type="predicted"/>
<dbReference type="PANTHER" id="PTHR10283">
    <property type="entry name" value="SOLUTE CARRIER FAMILY 13 MEMBER"/>
    <property type="match status" value="1"/>
</dbReference>
<feature type="transmembrane region" description="Helical" evidence="6">
    <location>
        <begin position="311"/>
        <end position="329"/>
    </location>
</feature>
<dbReference type="EMBL" id="FO203522">
    <property type="protein sequence ID" value="CCO22648.1"/>
    <property type="molecule type" value="Genomic_DNA"/>
</dbReference>
<keyword evidence="9" id="KW-1185">Reference proteome</keyword>
<evidence type="ECO:0000313" key="9">
    <source>
        <dbReference type="Proteomes" id="UP000010808"/>
    </source>
</evidence>
<organism evidence="8 9">
    <name type="scientific">Maridesulfovibrio hydrothermalis AM13 = DSM 14728</name>
    <dbReference type="NCBI Taxonomy" id="1121451"/>
    <lineage>
        <taxon>Bacteria</taxon>
        <taxon>Pseudomonadati</taxon>
        <taxon>Thermodesulfobacteriota</taxon>
        <taxon>Desulfovibrionia</taxon>
        <taxon>Desulfovibrionales</taxon>
        <taxon>Desulfovibrionaceae</taxon>
        <taxon>Maridesulfovibrio</taxon>
    </lineage>
</organism>
<dbReference type="PANTHER" id="PTHR10283:SF82">
    <property type="entry name" value="SOLUTE CARRIER FAMILY 13 MEMBER 2"/>
    <property type="match status" value="1"/>
</dbReference>
<keyword evidence="2" id="KW-0813">Transport</keyword>
<protein>
    <submittedName>
        <fullName evidence="8">Sodium/sulphate symporter</fullName>
    </submittedName>
</protein>
<dbReference type="STRING" id="1121451.DESAM_20361"/>
<keyword evidence="5 6" id="KW-0472">Membrane</keyword>
<feature type="transmembrane region" description="Helical" evidence="6">
    <location>
        <begin position="138"/>
        <end position="157"/>
    </location>
</feature>
<dbReference type="KEGG" id="dhy:DESAM_20361"/>
<name>L0R7E3_9BACT</name>
<keyword evidence="4 6" id="KW-1133">Transmembrane helix</keyword>
<dbReference type="RefSeq" id="WP_015335256.1">
    <property type="nucleotide sequence ID" value="NC_020055.1"/>
</dbReference>
<dbReference type="Proteomes" id="UP000010808">
    <property type="component" value="Chromosome"/>
</dbReference>
<feature type="transmembrane region" description="Helical" evidence="6">
    <location>
        <begin position="12"/>
        <end position="32"/>
    </location>
</feature>
<evidence type="ECO:0000256" key="4">
    <source>
        <dbReference type="ARBA" id="ARBA00022989"/>
    </source>
</evidence>
<accession>L0R7E3</accession>
<feature type="transmembrane region" description="Helical" evidence="6">
    <location>
        <begin position="287"/>
        <end position="304"/>
    </location>
</feature>
<sequence>MISSTYIYDRLPLLLLFVTGYILYRVIAAAGLPEYFAARAVRFSRGRADLLLLSLIVVCAGLSMFIPNAVTVLAMIPVIRKLDSELESMTTPLTLSIIYGANIGGMGSLIGSPANLILIGALDFFGVAGREQITFFNWFLWALPLVAMFLLLAWGVLRLSIPLNSRSVLLSTSTDDCRLGRLQRQGLVVFWFFLGYWMLSSIMHELSAKYIKLEPLLGVVFTAFFFWLVFGRGLLRFKDLMKGIPRRGILLLVLLSVLIVIVRVLEVDQYVAHGFTGVLNFIEQEGQGGYLLYFVTALVVILLTEFLSNTVVSTSFFAVIVHVAVAYSLNPLPLMILVSAASTCAFMTPVATPCNSLAVGEMRGMSFKTMLSLGLLLNVLGAVLLSAWIWKVVPLIYR</sequence>
<comment type="subcellular location">
    <subcellularLocation>
        <location evidence="1">Membrane</location>
        <topology evidence="1">Multi-pass membrane protein</topology>
    </subcellularLocation>
</comment>
<feature type="transmembrane region" description="Helical" evidence="6">
    <location>
        <begin position="52"/>
        <end position="76"/>
    </location>
</feature>
<dbReference type="GO" id="GO:0022857">
    <property type="term" value="F:transmembrane transporter activity"/>
    <property type="evidence" value="ECO:0007669"/>
    <property type="project" value="UniProtKB-ARBA"/>
</dbReference>
<feature type="transmembrane region" description="Helical" evidence="6">
    <location>
        <begin position="370"/>
        <end position="390"/>
    </location>
</feature>
<dbReference type="eggNOG" id="COG0471">
    <property type="taxonomic scope" value="Bacteria"/>
</dbReference>
<feature type="transmembrane region" description="Helical" evidence="6">
    <location>
        <begin position="187"/>
        <end position="204"/>
    </location>
</feature>
<evidence type="ECO:0000256" key="6">
    <source>
        <dbReference type="SAM" id="Phobius"/>
    </source>
</evidence>
<dbReference type="Pfam" id="PF03600">
    <property type="entry name" value="CitMHS"/>
    <property type="match status" value="1"/>
</dbReference>
<dbReference type="GO" id="GO:0005886">
    <property type="term" value="C:plasma membrane"/>
    <property type="evidence" value="ECO:0007669"/>
    <property type="project" value="TreeGrafter"/>
</dbReference>